<dbReference type="InterPro" id="IPR003615">
    <property type="entry name" value="HNH_nuc"/>
</dbReference>
<dbReference type="InterPro" id="IPR003870">
    <property type="entry name" value="DUF222"/>
</dbReference>
<gene>
    <name evidence="2" type="ORF">BN1047_04346</name>
</gene>
<accession>A0AAV2WQN2</accession>
<dbReference type="Pfam" id="PF02720">
    <property type="entry name" value="DUF222"/>
    <property type="match status" value="1"/>
</dbReference>
<name>A0AAV2WQN2_MYCNE</name>
<sequence>MILLSEVRSNLGDMIEHQFEGPGMVVADHLDAARDQLRTERVAVAAKILAAGRFALARMAELGHAFEDLIVDDWELAAAELGAELGISRGRACTLITQGRDLIVRLPALADVFAQGAVDLRVLRVILHRVALIVDPDVMSVIDTQLAGQATSWNAMSDERIGDLVDWMVVDVDPEAVRRAREARRGRRITVEPVGDGMVEIYGRVDAAKGAVFDQGLDALARTTCAADPRTFQERRADSVDALTAGAKSIPCLCGRPECPAADNEVAKGHFVIHLLGERDSVIEAHTGHADEPSDDDQRTDTTPVDPVEAIQPARPTRPALIPGYGVITGEALADLIPQATIRPVPTATDLGTERGYHPSRGLTDFVGCRDLTCRWPGCTVAVARCDIDHTTPWPAGPTHPSNAKLYCRIHHLIKTFHCGPGGWTDQQHPDGTLTLTAPNGRVYTTKPDGALFFPQFTVATAGLGAIDIPPPIPGRERAAPKRSRTRAQNRAYRIAHERALNRAAIAADPPPF</sequence>
<evidence type="ECO:0000259" key="1">
    <source>
        <dbReference type="Pfam" id="PF02720"/>
    </source>
</evidence>
<dbReference type="AlphaFoldDB" id="A0AAV2WQN2"/>
<dbReference type="Proteomes" id="UP000028864">
    <property type="component" value="Unassembled WGS sequence"/>
</dbReference>
<dbReference type="EMBL" id="LK021340">
    <property type="protein sequence ID" value="CDQ46439.1"/>
    <property type="molecule type" value="Genomic_DNA"/>
</dbReference>
<reference evidence="2" key="1">
    <citation type="submission" date="2014-05" db="EMBL/GenBank/DDBJ databases">
        <authorList>
            <person name="Urmite Genomes"/>
        </authorList>
    </citation>
    <scope>NUCLEOTIDE SEQUENCE</scope>
    <source>
        <strain evidence="2">DSM 44074</strain>
    </source>
</reference>
<evidence type="ECO:0000313" key="3">
    <source>
        <dbReference type="Proteomes" id="UP000028864"/>
    </source>
</evidence>
<protein>
    <submittedName>
        <fullName evidence="2">13E12 repeat-containing protein</fullName>
    </submittedName>
</protein>
<proteinExistence type="predicted"/>
<dbReference type="CDD" id="cd00085">
    <property type="entry name" value="HNHc"/>
    <property type="match status" value="1"/>
</dbReference>
<evidence type="ECO:0000313" key="2">
    <source>
        <dbReference type="EMBL" id="CDQ46439.1"/>
    </source>
</evidence>
<organism evidence="2 3">
    <name type="scientific">Mycolicibacterium neoaurum</name>
    <name type="common">Mycobacterium neoaurum</name>
    <dbReference type="NCBI Taxonomy" id="1795"/>
    <lineage>
        <taxon>Bacteria</taxon>
        <taxon>Bacillati</taxon>
        <taxon>Actinomycetota</taxon>
        <taxon>Actinomycetes</taxon>
        <taxon>Mycobacteriales</taxon>
        <taxon>Mycobacteriaceae</taxon>
        <taxon>Mycolicibacterium</taxon>
    </lineage>
</organism>
<reference evidence="2" key="2">
    <citation type="submission" date="2015-09" db="EMBL/GenBank/DDBJ databases">
        <title>Draft genome sequence of Mycobacterium neoaurum DSM 44074.</title>
        <authorList>
            <person name="Croce O."/>
            <person name="Robert C."/>
            <person name="Raoult D."/>
            <person name="Drancourt M."/>
        </authorList>
    </citation>
    <scope>NUCLEOTIDE SEQUENCE</scope>
    <source>
        <strain evidence="2">DSM 44074</strain>
    </source>
</reference>
<feature type="domain" description="DUF222" evidence="1">
    <location>
        <begin position="39"/>
        <end position="371"/>
    </location>
</feature>